<evidence type="ECO:0000256" key="2">
    <source>
        <dbReference type="ARBA" id="ARBA00007992"/>
    </source>
</evidence>
<evidence type="ECO:0000313" key="9">
    <source>
        <dbReference type="Proteomes" id="UP001498421"/>
    </source>
</evidence>
<evidence type="ECO:0000259" key="7">
    <source>
        <dbReference type="Pfam" id="PF01494"/>
    </source>
</evidence>
<dbReference type="Pfam" id="PF01494">
    <property type="entry name" value="FAD_binding_3"/>
    <property type="match status" value="1"/>
</dbReference>
<dbReference type="Proteomes" id="UP001498421">
    <property type="component" value="Unassembled WGS sequence"/>
</dbReference>
<comment type="caution">
    <text evidence="8">The sequence shown here is derived from an EMBL/GenBank/DDBJ whole genome shotgun (WGS) entry which is preliminary data.</text>
</comment>
<comment type="similarity">
    <text evidence="2">Belongs to the paxM FAD-dependent monooxygenase family.</text>
</comment>
<keyword evidence="5 8" id="KW-0560">Oxidoreductase</keyword>
<sequence>MHDDASNGTPDPSTDELRVAIIGGGVVGVVLALGLIHQKISVRVYEQASEFREIGAGIAFSACARRCMHLVNPAIVSALKRCGAVPVSDEDGEDGEDGFLRWIDGYNQRCPDDPSYQKPLSEIGGAGFRGCRRDQFVNELAKNLHPGSVAFGKRLECLEKREEDGIVVMMFADGTKAEAHAVIGCDGVKSSVRANLLGASHPASQPQYTHKVAYRGLVSMSRALDVLGPWKAKNFHHHVGPGAHLTHYPVAEGKALNVVVFVSDPNPWPNTKSLVAEGTRDEIKAALAGWHPTVLELVGLLPDKLITWALFDMGEYPMAAYNDGTVCLAGDAAHASSPHHGAGASAGRFCRDSLKIEDALCLSILLAQVRQGLKAGTPAQRLVEVAFEVFDKVRRPRTQWLVNSSRRVCDLYHQAEWADPAKWIKAETCFEEIRDRSYKIWDFDIDDMVERTAGEVQRLHAQGTNGRAKTSMQRDGYVL</sequence>
<evidence type="ECO:0000256" key="4">
    <source>
        <dbReference type="ARBA" id="ARBA00022827"/>
    </source>
</evidence>
<dbReference type="PANTHER" id="PTHR46720:SF3">
    <property type="entry name" value="FAD-BINDING DOMAIN-CONTAINING PROTEIN-RELATED"/>
    <property type="match status" value="1"/>
</dbReference>
<evidence type="ECO:0000256" key="6">
    <source>
        <dbReference type="ARBA" id="ARBA00023033"/>
    </source>
</evidence>
<keyword evidence="4" id="KW-0274">FAD</keyword>
<accession>A0ABR1HME2</accession>
<evidence type="ECO:0000256" key="5">
    <source>
        <dbReference type="ARBA" id="ARBA00023002"/>
    </source>
</evidence>
<dbReference type="InterPro" id="IPR002938">
    <property type="entry name" value="FAD-bd"/>
</dbReference>
<name>A0ABR1HME2_9HYPO</name>
<comment type="cofactor">
    <cofactor evidence="1">
        <name>FAD</name>
        <dbReference type="ChEBI" id="CHEBI:57692"/>
    </cofactor>
</comment>
<evidence type="ECO:0000256" key="3">
    <source>
        <dbReference type="ARBA" id="ARBA00022630"/>
    </source>
</evidence>
<dbReference type="Gene3D" id="3.50.50.60">
    <property type="entry name" value="FAD/NAD(P)-binding domain"/>
    <property type="match status" value="1"/>
</dbReference>
<evidence type="ECO:0000256" key="1">
    <source>
        <dbReference type="ARBA" id="ARBA00001974"/>
    </source>
</evidence>
<protein>
    <submittedName>
        <fullName evidence="8">Salicylate hydroxylase asL1</fullName>
        <ecNumber evidence="8">1.14.13.1</ecNumber>
    </submittedName>
</protein>
<feature type="domain" description="FAD-binding" evidence="7">
    <location>
        <begin position="146"/>
        <end position="347"/>
    </location>
</feature>
<evidence type="ECO:0000313" key="8">
    <source>
        <dbReference type="EMBL" id="KAK7421982.1"/>
    </source>
</evidence>
<dbReference type="PRINTS" id="PR00420">
    <property type="entry name" value="RNGMNOXGNASE"/>
</dbReference>
<dbReference type="EMBL" id="JAZAVK010000114">
    <property type="protein sequence ID" value="KAK7421982.1"/>
    <property type="molecule type" value="Genomic_DNA"/>
</dbReference>
<dbReference type="SUPFAM" id="SSF51905">
    <property type="entry name" value="FAD/NAD(P)-binding domain"/>
    <property type="match status" value="1"/>
</dbReference>
<organism evidence="8 9">
    <name type="scientific">Neonectria magnoliae</name>
    <dbReference type="NCBI Taxonomy" id="2732573"/>
    <lineage>
        <taxon>Eukaryota</taxon>
        <taxon>Fungi</taxon>
        <taxon>Dikarya</taxon>
        <taxon>Ascomycota</taxon>
        <taxon>Pezizomycotina</taxon>
        <taxon>Sordariomycetes</taxon>
        <taxon>Hypocreomycetidae</taxon>
        <taxon>Hypocreales</taxon>
        <taxon>Nectriaceae</taxon>
        <taxon>Neonectria</taxon>
    </lineage>
</organism>
<reference evidence="8 9" key="1">
    <citation type="journal article" date="2025" name="Microbiol. Resour. Announc.">
        <title>Draft genome sequences for Neonectria magnoliae and Neonectria punicea, canker pathogens of Liriodendron tulipifera and Acer saccharum in West Virginia.</title>
        <authorList>
            <person name="Petronek H.M."/>
            <person name="Kasson M.T."/>
            <person name="Metheny A.M."/>
            <person name="Stauder C.M."/>
            <person name="Lovett B."/>
            <person name="Lynch S.C."/>
            <person name="Garnas J.R."/>
            <person name="Kasson L.R."/>
            <person name="Stajich J.E."/>
        </authorList>
    </citation>
    <scope>NUCLEOTIDE SEQUENCE [LARGE SCALE GENOMIC DNA]</scope>
    <source>
        <strain evidence="8 9">NRRL 64651</strain>
    </source>
</reference>
<dbReference type="InterPro" id="IPR051104">
    <property type="entry name" value="FAD_monoxygenase"/>
</dbReference>
<dbReference type="SUPFAM" id="SSF54373">
    <property type="entry name" value="FAD-linked reductases, C-terminal domain"/>
    <property type="match status" value="1"/>
</dbReference>
<dbReference type="EC" id="1.14.13.1" evidence="8"/>
<dbReference type="GO" id="GO:0018658">
    <property type="term" value="F:salicylate 1-monooxygenase activity"/>
    <property type="evidence" value="ECO:0007669"/>
    <property type="project" value="UniProtKB-EC"/>
</dbReference>
<keyword evidence="9" id="KW-1185">Reference proteome</keyword>
<dbReference type="PANTHER" id="PTHR46720">
    <property type="entry name" value="HYDROXYLASE, PUTATIVE (AFU_ORTHOLOGUE AFUA_3G01460)-RELATED"/>
    <property type="match status" value="1"/>
</dbReference>
<dbReference type="InterPro" id="IPR036188">
    <property type="entry name" value="FAD/NAD-bd_sf"/>
</dbReference>
<proteinExistence type="inferred from homology"/>
<keyword evidence="3" id="KW-0285">Flavoprotein</keyword>
<keyword evidence="6" id="KW-0503">Monooxygenase</keyword>
<gene>
    <name evidence="8" type="primary">ASL1</name>
    <name evidence="8" type="ORF">QQZ08_009703</name>
</gene>